<evidence type="ECO:0000313" key="8">
    <source>
        <dbReference type="EMBL" id="CTQ41646.1"/>
    </source>
</evidence>
<dbReference type="InterPro" id="IPR014710">
    <property type="entry name" value="RmlC-like_jellyroll"/>
</dbReference>
<feature type="active site" description="Proton donor" evidence="5">
    <location>
        <position position="170"/>
    </location>
</feature>
<dbReference type="GO" id="GO:0005829">
    <property type="term" value="C:cytosol"/>
    <property type="evidence" value="ECO:0007669"/>
    <property type="project" value="TreeGrafter"/>
</dbReference>
<evidence type="ECO:0000256" key="6">
    <source>
        <dbReference type="PIRSR" id="PIRSR600888-3"/>
    </source>
</evidence>
<keyword evidence="7 8" id="KW-0413">Isomerase</keyword>
<dbReference type="AlphaFoldDB" id="A0A0M6XXB9"/>
<sequence length="229" mass="25670">MVPSPLKEPENLIQIRGKTCLEAGLATKRDRETRNGFMLEVIELDIPEVKILRPKRHGDSRGFFSETYNKALLSEAGIDIDFVQDNHAYSAEKGTVRGLHYQTPPFAQDKLVRVVRGAILDIAVDLRQGSPTYGKHVSSVISAVNGDQILVPIGFAHGLVTLEAHTEVLYKVSHYYAPEHDRGIVWNDPDLDIDWRIPEADAILSQKDQKLPRLADAASCFTYPEARER</sequence>
<comment type="similarity">
    <text evidence="7">Belongs to the dTDP-4-dehydrorhamnose 3,5-epimerase family.</text>
</comment>
<evidence type="ECO:0000256" key="7">
    <source>
        <dbReference type="RuleBase" id="RU364069"/>
    </source>
</evidence>
<dbReference type="GO" id="GO:0008830">
    <property type="term" value="F:dTDP-4-dehydrorhamnose 3,5-epimerase activity"/>
    <property type="evidence" value="ECO:0007669"/>
    <property type="project" value="UniProtKB-UniRule"/>
</dbReference>
<evidence type="ECO:0000256" key="3">
    <source>
        <dbReference type="ARBA" id="ARBA00012098"/>
    </source>
</evidence>
<proteinExistence type="inferred from homology"/>
<protein>
    <recommendedName>
        <fullName evidence="4 7">dTDP-4-dehydrorhamnose 3,5-epimerase</fullName>
        <ecNumber evidence="3 7">5.1.3.13</ecNumber>
    </recommendedName>
    <alternativeName>
        <fullName evidence="7">Thymidine diphospho-4-keto-rhamnose 3,5-epimerase</fullName>
    </alternativeName>
</protein>
<dbReference type="InterPro" id="IPR000888">
    <property type="entry name" value="RmlC-like"/>
</dbReference>
<dbReference type="SUPFAM" id="SSF51182">
    <property type="entry name" value="RmlC-like cupins"/>
    <property type="match status" value="1"/>
</dbReference>
<reference evidence="9" key="1">
    <citation type="submission" date="2015-07" db="EMBL/GenBank/DDBJ databases">
        <authorList>
            <person name="Rodrigo-Torres Lidia"/>
            <person name="Arahal R.David."/>
        </authorList>
    </citation>
    <scope>NUCLEOTIDE SEQUENCE [LARGE SCALE GENOMIC DNA]</scope>
    <source>
        <strain evidence="9">CECT 4801</strain>
    </source>
</reference>
<organism evidence="8 9">
    <name type="scientific">Roseibium aggregatum</name>
    <dbReference type="NCBI Taxonomy" id="187304"/>
    <lineage>
        <taxon>Bacteria</taxon>
        <taxon>Pseudomonadati</taxon>
        <taxon>Pseudomonadota</taxon>
        <taxon>Alphaproteobacteria</taxon>
        <taxon>Hyphomicrobiales</taxon>
        <taxon>Stappiaceae</taxon>
        <taxon>Roseibium</taxon>
    </lineage>
</organism>
<dbReference type="CDD" id="cd00438">
    <property type="entry name" value="cupin_RmlC"/>
    <property type="match status" value="1"/>
</dbReference>
<dbReference type="InterPro" id="IPR011051">
    <property type="entry name" value="RmlC_Cupin_sf"/>
</dbReference>
<evidence type="ECO:0000256" key="5">
    <source>
        <dbReference type="PIRSR" id="PIRSR600888-1"/>
    </source>
</evidence>
<evidence type="ECO:0000256" key="1">
    <source>
        <dbReference type="ARBA" id="ARBA00001298"/>
    </source>
</evidence>
<keyword evidence="9" id="KW-1185">Reference proteome</keyword>
<dbReference type="GO" id="GO:0019305">
    <property type="term" value="P:dTDP-rhamnose biosynthetic process"/>
    <property type="evidence" value="ECO:0007669"/>
    <property type="project" value="UniProtKB-UniRule"/>
</dbReference>
<dbReference type="UniPathway" id="UPA00124"/>
<dbReference type="Pfam" id="PF00908">
    <property type="entry name" value="dTDP_sugar_isom"/>
    <property type="match status" value="1"/>
</dbReference>
<accession>A0A0M6XXB9</accession>
<evidence type="ECO:0000256" key="4">
    <source>
        <dbReference type="ARBA" id="ARBA00019595"/>
    </source>
</evidence>
<dbReference type="PANTHER" id="PTHR21047:SF2">
    <property type="entry name" value="THYMIDINE DIPHOSPHO-4-KETO-RHAMNOSE 3,5-EPIMERASE"/>
    <property type="match status" value="1"/>
</dbReference>
<feature type="site" description="Participates in a stacking interaction with the thymidine ring of dTDP-4-oxo-6-deoxyglucose" evidence="6">
    <location>
        <position position="176"/>
    </location>
</feature>
<gene>
    <name evidence="8" type="primary">rmlC_1</name>
    <name evidence="8" type="ORF">LAL4801_00064</name>
</gene>
<dbReference type="EC" id="5.1.3.13" evidence="3 7"/>
<comment type="function">
    <text evidence="2 7">Catalyzes the epimerization of the C3' and C5'positions of dTDP-6-deoxy-D-xylo-4-hexulose, forming dTDP-6-deoxy-L-lyxo-4-hexulose.</text>
</comment>
<dbReference type="STRING" id="187304.B0E33_01660"/>
<dbReference type="EMBL" id="CXST01000001">
    <property type="protein sequence ID" value="CTQ41646.1"/>
    <property type="molecule type" value="Genomic_DNA"/>
</dbReference>
<dbReference type="NCBIfam" id="TIGR01221">
    <property type="entry name" value="rmlC"/>
    <property type="match status" value="1"/>
</dbReference>
<dbReference type="Proteomes" id="UP000048926">
    <property type="component" value="Unassembled WGS sequence"/>
</dbReference>
<dbReference type="GO" id="GO:0000271">
    <property type="term" value="P:polysaccharide biosynthetic process"/>
    <property type="evidence" value="ECO:0007669"/>
    <property type="project" value="TreeGrafter"/>
</dbReference>
<comment type="subunit">
    <text evidence="7">Homodimer.</text>
</comment>
<comment type="catalytic activity">
    <reaction evidence="1 7">
        <text>dTDP-4-dehydro-6-deoxy-alpha-D-glucose = dTDP-4-dehydro-beta-L-rhamnose</text>
        <dbReference type="Rhea" id="RHEA:16969"/>
        <dbReference type="ChEBI" id="CHEBI:57649"/>
        <dbReference type="ChEBI" id="CHEBI:62830"/>
        <dbReference type="EC" id="5.1.3.13"/>
    </reaction>
</comment>
<comment type="pathway">
    <text evidence="7">Carbohydrate biosynthesis; dTDP-L-rhamnose biosynthesis.</text>
</comment>
<dbReference type="PANTHER" id="PTHR21047">
    <property type="entry name" value="DTDP-6-DEOXY-D-GLUCOSE-3,5 EPIMERASE"/>
    <property type="match status" value="1"/>
</dbReference>
<evidence type="ECO:0000313" key="9">
    <source>
        <dbReference type="Proteomes" id="UP000048926"/>
    </source>
</evidence>
<name>A0A0M6XXB9_9HYPH</name>
<feature type="active site" description="Proton acceptor" evidence="5">
    <location>
        <position position="100"/>
    </location>
</feature>
<evidence type="ECO:0000256" key="2">
    <source>
        <dbReference type="ARBA" id="ARBA00001997"/>
    </source>
</evidence>
<dbReference type="Gene3D" id="2.60.120.10">
    <property type="entry name" value="Jelly Rolls"/>
    <property type="match status" value="1"/>
</dbReference>